<gene>
    <name evidence="1" type="ORF">J2Z19_004242</name>
</gene>
<organism evidence="1 2">
    <name type="scientific">Ensifer adhaerens</name>
    <name type="common">Sinorhizobium morelense</name>
    <dbReference type="NCBI Taxonomy" id="106592"/>
    <lineage>
        <taxon>Bacteria</taxon>
        <taxon>Pseudomonadati</taxon>
        <taxon>Pseudomonadota</taxon>
        <taxon>Alphaproteobacteria</taxon>
        <taxon>Hyphomicrobiales</taxon>
        <taxon>Rhizobiaceae</taxon>
        <taxon>Sinorhizobium/Ensifer group</taxon>
        <taxon>Ensifer</taxon>
    </lineage>
</organism>
<comment type="caution">
    <text evidence="1">The sequence shown here is derived from an EMBL/GenBank/DDBJ whole genome shotgun (WGS) entry which is preliminary data.</text>
</comment>
<dbReference type="EMBL" id="JAGGJR010000007">
    <property type="protein sequence ID" value="MBP1874516.1"/>
    <property type="molecule type" value="Genomic_DNA"/>
</dbReference>
<name>A0ACC5T048_ENSAD</name>
<evidence type="ECO:0000313" key="1">
    <source>
        <dbReference type="EMBL" id="MBP1874516.1"/>
    </source>
</evidence>
<reference evidence="1" key="1">
    <citation type="submission" date="2021-03" db="EMBL/GenBank/DDBJ databases">
        <title>Genomic Encyclopedia of Type Strains, Phase IV (KMG-IV): sequencing the most valuable type-strain genomes for metagenomic binning, comparative biology and taxonomic classification.</title>
        <authorList>
            <person name="Goeker M."/>
        </authorList>
    </citation>
    <scope>NUCLEOTIDE SEQUENCE</scope>
    <source>
        <strain evidence="1">DSM 18131</strain>
    </source>
</reference>
<evidence type="ECO:0000313" key="2">
    <source>
        <dbReference type="Proteomes" id="UP000823773"/>
    </source>
</evidence>
<accession>A0ACC5T048</accession>
<sequence length="542" mass="58145">MTAKEVKFSSDARDRMLRGVDILANAVKVTLGPKGRNVVIEKSYGPPRITKDGVSVAKEIELEDKFENMGAQMLREVASRTSDVAGDGTTTATVLAQAIVKEGVKAIASGMNPMDLKRGIDLAVDAIVTELKVRARKIANNEEIAQVGTISANGDTEIGRYLAEAMEKVGNEGVITVEEAKTAEIELEIVEGMQFDRGYLSPYFITDQQKMRVEFEDPYILIYEKKLSNLQAMIPILESVIQASRPLLIIAEDVEGEALATLVVNKLRGGLKIAAVKAPGFGDRRKAILEDIAVLTGGTVVSEDVGIKLENVTLETLGRAKRVMIEKENTTIVDGAGSKADIGARVSQIKAQIEETTSDYDREKLQERLAKLSGGVAVIRVGGSSELEVKEKKDRVDDALHATRAAVEEGILPGGGVALLRVVGALDGIKVANQDQRVGIEIVRRAVEMPVRQIAENAGAEGSIIVGRLREKTDFAYGWNAQTGEYGDLFKMGVIDPAKVVRAALQDAASVAGLLVTTEAMIAEKPKKDGAAQPPNGPGMDF</sequence>
<keyword evidence="2" id="KW-1185">Reference proteome</keyword>
<proteinExistence type="predicted"/>
<protein>
    <submittedName>
        <fullName evidence="1">Chaperonin GroEL</fullName>
    </submittedName>
</protein>
<dbReference type="Proteomes" id="UP000823773">
    <property type="component" value="Unassembled WGS sequence"/>
</dbReference>